<keyword evidence="1" id="KW-0732">Signal</keyword>
<sequence>MKSFSVILAAVAALTPAAMAADCYGGGRQGSDFRYTTAYKGVCNGGVNVRTKTDCEGNCCVWTTARFEGSSGRRDKCEEAFQNIMSQCVKRGRGGGEWKWNLDGLVQNYYLEGQWVCQ</sequence>
<feature type="signal peptide" evidence="1">
    <location>
        <begin position="1"/>
        <end position="20"/>
    </location>
</feature>
<dbReference type="GeneID" id="20352287"/>
<dbReference type="HOGENOM" id="CLU_139285_0_0_1"/>
<dbReference type="RefSeq" id="XP_009227984.1">
    <property type="nucleotide sequence ID" value="XM_009229720.1"/>
</dbReference>
<dbReference type="Proteomes" id="UP000006039">
    <property type="component" value="Unassembled WGS sequence"/>
</dbReference>
<reference evidence="3" key="4">
    <citation type="journal article" date="2015" name="G3 (Bethesda)">
        <title>Genome sequences of three phytopathogenic species of the Magnaporthaceae family of fungi.</title>
        <authorList>
            <person name="Okagaki L.H."/>
            <person name="Nunes C.C."/>
            <person name="Sailsbery J."/>
            <person name="Clay B."/>
            <person name="Brown D."/>
            <person name="John T."/>
            <person name="Oh Y."/>
            <person name="Young N."/>
            <person name="Fitzgerald M."/>
            <person name="Haas B.J."/>
            <person name="Zeng Q."/>
            <person name="Young S."/>
            <person name="Adiconis X."/>
            <person name="Fan L."/>
            <person name="Levin J.Z."/>
            <person name="Mitchell T.K."/>
            <person name="Okubara P.A."/>
            <person name="Farman M.L."/>
            <person name="Kohn L.M."/>
            <person name="Birren B."/>
            <person name="Ma L.-J."/>
            <person name="Dean R.A."/>
        </authorList>
    </citation>
    <scope>NUCLEOTIDE SEQUENCE</scope>
    <source>
        <strain evidence="3">R3-111a-1</strain>
    </source>
</reference>
<dbReference type="EnsemblFungi" id="EJT70806">
    <property type="protein sequence ID" value="EJT70806"/>
    <property type="gene ID" value="GGTG_11829"/>
</dbReference>
<protein>
    <submittedName>
        <fullName evidence="2 3">Uncharacterized protein</fullName>
    </submittedName>
</protein>
<dbReference type="eggNOG" id="ENOG502REWS">
    <property type="taxonomic scope" value="Eukaryota"/>
</dbReference>
<reference evidence="2" key="2">
    <citation type="submission" date="2010-07" db="EMBL/GenBank/DDBJ databases">
        <authorList>
            <consortium name="The Broad Institute Genome Sequencing Platform"/>
            <consortium name="Broad Institute Genome Sequencing Center for Infectious Disease"/>
            <person name="Ma L.-J."/>
            <person name="Dead R."/>
            <person name="Young S."/>
            <person name="Zeng Q."/>
            <person name="Koehrsen M."/>
            <person name="Alvarado L."/>
            <person name="Berlin A."/>
            <person name="Chapman S.B."/>
            <person name="Chen Z."/>
            <person name="Freedman E."/>
            <person name="Gellesch M."/>
            <person name="Goldberg J."/>
            <person name="Griggs A."/>
            <person name="Gujja S."/>
            <person name="Heilman E.R."/>
            <person name="Heiman D."/>
            <person name="Hepburn T."/>
            <person name="Howarth C."/>
            <person name="Jen D."/>
            <person name="Larson L."/>
            <person name="Mehta T."/>
            <person name="Neiman D."/>
            <person name="Pearson M."/>
            <person name="Roberts A."/>
            <person name="Saif S."/>
            <person name="Shea T."/>
            <person name="Shenoy N."/>
            <person name="Sisk P."/>
            <person name="Stolte C."/>
            <person name="Sykes S."/>
            <person name="Walk T."/>
            <person name="White J."/>
            <person name="Yandava C."/>
            <person name="Haas B."/>
            <person name="Nusbaum C."/>
            <person name="Birren B."/>
        </authorList>
    </citation>
    <scope>NUCLEOTIDE SEQUENCE</scope>
    <source>
        <strain evidence="2">R3-111a-1</strain>
    </source>
</reference>
<reference evidence="3" key="5">
    <citation type="submission" date="2018-04" db="UniProtKB">
        <authorList>
            <consortium name="EnsemblFungi"/>
        </authorList>
    </citation>
    <scope>IDENTIFICATION</scope>
    <source>
        <strain evidence="3">R3-111a-1</strain>
    </source>
</reference>
<accession>J3PEA6</accession>
<name>J3PEA6_GAET3</name>
<reference evidence="2" key="3">
    <citation type="submission" date="2010-09" db="EMBL/GenBank/DDBJ databases">
        <title>Annotation of Gaeumannomyces graminis var. tritici R3-111a-1.</title>
        <authorList>
            <consortium name="The Broad Institute Genome Sequencing Platform"/>
            <person name="Ma L.-J."/>
            <person name="Dead R."/>
            <person name="Young S.K."/>
            <person name="Zeng Q."/>
            <person name="Gargeya S."/>
            <person name="Fitzgerald M."/>
            <person name="Haas B."/>
            <person name="Abouelleil A."/>
            <person name="Alvarado L."/>
            <person name="Arachchi H.M."/>
            <person name="Berlin A."/>
            <person name="Brown A."/>
            <person name="Chapman S.B."/>
            <person name="Chen Z."/>
            <person name="Dunbar C."/>
            <person name="Freedman E."/>
            <person name="Gearin G."/>
            <person name="Gellesch M."/>
            <person name="Goldberg J."/>
            <person name="Griggs A."/>
            <person name="Gujja S."/>
            <person name="Heiman D."/>
            <person name="Howarth C."/>
            <person name="Larson L."/>
            <person name="Lui A."/>
            <person name="MacDonald P.J.P."/>
            <person name="Mehta T."/>
            <person name="Montmayeur A."/>
            <person name="Murphy C."/>
            <person name="Neiman D."/>
            <person name="Pearson M."/>
            <person name="Priest M."/>
            <person name="Roberts A."/>
            <person name="Saif S."/>
            <person name="Shea T."/>
            <person name="Shenoy N."/>
            <person name="Sisk P."/>
            <person name="Stolte C."/>
            <person name="Sykes S."/>
            <person name="Yandava C."/>
            <person name="Wortman J."/>
            <person name="Nusbaum C."/>
            <person name="Birren B."/>
        </authorList>
    </citation>
    <scope>NUCLEOTIDE SEQUENCE</scope>
    <source>
        <strain evidence="2">R3-111a-1</strain>
    </source>
</reference>
<dbReference type="AlphaFoldDB" id="J3PEA6"/>
<dbReference type="VEuPathDB" id="FungiDB:GGTG_11829"/>
<organism evidence="2">
    <name type="scientific">Gaeumannomyces tritici (strain R3-111a-1)</name>
    <name type="common">Wheat and barley take-all root rot fungus</name>
    <name type="synonym">Gaeumannomyces graminis var. tritici</name>
    <dbReference type="NCBI Taxonomy" id="644352"/>
    <lineage>
        <taxon>Eukaryota</taxon>
        <taxon>Fungi</taxon>
        <taxon>Dikarya</taxon>
        <taxon>Ascomycota</taxon>
        <taxon>Pezizomycotina</taxon>
        <taxon>Sordariomycetes</taxon>
        <taxon>Sordariomycetidae</taxon>
        <taxon>Magnaporthales</taxon>
        <taxon>Magnaporthaceae</taxon>
        <taxon>Gaeumannomyces</taxon>
    </lineage>
</organism>
<evidence type="ECO:0000313" key="3">
    <source>
        <dbReference type="EnsemblFungi" id="EJT70806"/>
    </source>
</evidence>
<evidence type="ECO:0000256" key="1">
    <source>
        <dbReference type="SAM" id="SignalP"/>
    </source>
</evidence>
<keyword evidence="4" id="KW-1185">Reference proteome</keyword>
<reference evidence="4" key="1">
    <citation type="submission" date="2010-07" db="EMBL/GenBank/DDBJ databases">
        <title>The genome sequence of Gaeumannomyces graminis var. tritici strain R3-111a-1.</title>
        <authorList>
            <consortium name="The Broad Institute Genome Sequencing Platform"/>
            <person name="Ma L.-J."/>
            <person name="Dead R."/>
            <person name="Young S."/>
            <person name="Zeng Q."/>
            <person name="Koehrsen M."/>
            <person name="Alvarado L."/>
            <person name="Berlin A."/>
            <person name="Chapman S.B."/>
            <person name="Chen Z."/>
            <person name="Freedman E."/>
            <person name="Gellesch M."/>
            <person name="Goldberg J."/>
            <person name="Griggs A."/>
            <person name="Gujja S."/>
            <person name="Heilman E.R."/>
            <person name="Heiman D."/>
            <person name="Hepburn T."/>
            <person name="Howarth C."/>
            <person name="Jen D."/>
            <person name="Larson L."/>
            <person name="Mehta T."/>
            <person name="Neiman D."/>
            <person name="Pearson M."/>
            <person name="Roberts A."/>
            <person name="Saif S."/>
            <person name="Shea T."/>
            <person name="Shenoy N."/>
            <person name="Sisk P."/>
            <person name="Stolte C."/>
            <person name="Sykes S."/>
            <person name="Walk T."/>
            <person name="White J."/>
            <person name="Yandava C."/>
            <person name="Haas B."/>
            <person name="Nusbaum C."/>
            <person name="Birren B."/>
        </authorList>
    </citation>
    <scope>NUCLEOTIDE SEQUENCE [LARGE SCALE GENOMIC DNA]</scope>
    <source>
        <strain evidence="4">R3-111a-1</strain>
    </source>
</reference>
<gene>
    <name evidence="3" type="primary">20352287</name>
    <name evidence="2" type="ORF">GGTG_11829</name>
</gene>
<feature type="chain" id="PRO_5015095245" evidence="1">
    <location>
        <begin position="21"/>
        <end position="118"/>
    </location>
</feature>
<dbReference type="EMBL" id="GL385401">
    <property type="protein sequence ID" value="EJT70806.1"/>
    <property type="molecule type" value="Genomic_DNA"/>
</dbReference>
<proteinExistence type="predicted"/>
<evidence type="ECO:0000313" key="4">
    <source>
        <dbReference type="Proteomes" id="UP000006039"/>
    </source>
</evidence>
<dbReference type="OrthoDB" id="4216327at2759"/>
<evidence type="ECO:0000313" key="2">
    <source>
        <dbReference type="EMBL" id="EJT70806.1"/>
    </source>
</evidence>